<dbReference type="GO" id="GO:0140078">
    <property type="term" value="F:class I DNA-(apurinic or apyrimidinic site) endonuclease activity"/>
    <property type="evidence" value="ECO:0007669"/>
    <property type="project" value="UniProtKB-EC"/>
</dbReference>
<evidence type="ECO:0000256" key="5">
    <source>
        <dbReference type="ARBA" id="ARBA00023239"/>
    </source>
</evidence>
<dbReference type="InterPro" id="IPR023170">
    <property type="entry name" value="HhH_base_excis_C"/>
</dbReference>
<keyword evidence="8" id="KW-0539">Nucleus</keyword>
<dbReference type="InterPro" id="IPR011257">
    <property type="entry name" value="DNA_glycosylase"/>
</dbReference>
<name>A0A1X7R2Y4_9SACH</name>
<proteinExistence type="inferred from homology"/>
<dbReference type="HAMAP" id="MF_03183">
    <property type="entry name" value="Endonuclease_III_Nth"/>
    <property type="match status" value="1"/>
</dbReference>
<keyword evidence="6 8" id="KW-0326">Glycosidase</keyword>
<dbReference type="InterPro" id="IPR003265">
    <property type="entry name" value="HhH-GPD_domain"/>
</dbReference>
<evidence type="ECO:0000256" key="7">
    <source>
        <dbReference type="ARBA" id="ARBA00044632"/>
    </source>
</evidence>
<evidence type="ECO:0000256" key="1">
    <source>
        <dbReference type="ARBA" id="ARBA00008343"/>
    </source>
</evidence>
<dbReference type="Proteomes" id="UP000196158">
    <property type="component" value="Unassembled WGS sequence"/>
</dbReference>
<dbReference type="GO" id="GO:0005739">
    <property type="term" value="C:mitochondrion"/>
    <property type="evidence" value="ECO:0007669"/>
    <property type="project" value="UniProtKB-SubCell"/>
</dbReference>
<comment type="similarity">
    <text evidence="1 8">Belongs to the Nth/MutY family.</text>
</comment>
<dbReference type="PROSITE" id="PS01155">
    <property type="entry name" value="ENDONUCLEASE_III_2"/>
    <property type="match status" value="1"/>
</dbReference>
<feature type="active site" description="Nucleophile; for N-glycosylase activity" evidence="8">
    <location>
        <position position="256"/>
    </location>
</feature>
<dbReference type="FunFam" id="1.10.340.30:FF:000001">
    <property type="entry name" value="Endonuclease III"/>
    <property type="match status" value="1"/>
</dbReference>
<sequence>MSGKRHKVVHVEVKLDDDEVDNEDGTITSKYFRKKKITGNLQSKDSMLPVDVDVIKSLSSDEYFSRMDRITNDDPRQWDRPLTKETLSQLRNNEEVPSNFWPIFSRVRKMRSQMLTTPVDTMGCPRIPVLVSKQFGITRSQMRPIDYRLQLLVSLILASQTKDETVTKAMHNIMSYCFAELHDPRGISLLSLSKVPRSTLEQLIKSTGFYKRKAFYIEKTVQKLAQDFNGDIPGTISEMISLPGVGPKIGYLALQKSWGLIDGICVDVHVHRLCRLWKWVDPQDCQTAEQTRVSVERWLPRELWYDFNTILVGFGQIICGPKIRRCNICLANKVCNASSVK</sequence>
<evidence type="ECO:0000256" key="8">
    <source>
        <dbReference type="HAMAP-Rule" id="MF_03183"/>
    </source>
</evidence>
<feature type="domain" description="HhH-GPD" evidence="9">
    <location>
        <begin position="157"/>
        <end position="317"/>
    </location>
</feature>
<evidence type="ECO:0000313" key="10">
    <source>
        <dbReference type="EMBL" id="SMN20028.1"/>
    </source>
</evidence>
<gene>
    <name evidence="8" type="primary">NTG1</name>
    <name evidence="10" type="ORF">KASA_0O06721G</name>
</gene>
<comment type="function">
    <text evidence="8">Bifunctional DNA N-glycosylase with associated apurinic/apyrimidinic (AP) lyase function that catalyzes the first step in base excision repair (BER), the primary repair pathway for the repair of oxidative DNA damage. The DNA N-glycosylase activity releases the damaged DNA base from DNA by cleaving the N-glycosidic bond, leaving an AP site. The AP lyase activity cleaves the phosphodiester bond 3' to the AP site by a beta-elimination. Primarily recognizes and repairs oxidative base damage of pyrimidines.</text>
</comment>
<dbReference type="Pfam" id="PF00730">
    <property type="entry name" value="HhH-GPD"/>
    <property type="match status" value="1"/>
</dbReference>
<evidence type="ECO:0000256" key="6">
    <source>
        <dbReference type="ARBA" id="ARBA00023295"/>
    </source>
</evidence>
<dbReference type="SUPFAM" id="SSF48150">
    <property type="entry name" value="DNA-glycosylase"/>
    <property type="match status" value="1"/>
</dbReference>
<reference evidence="10 11" key="1">
    <citation type="submission" date="2017-04" db="EMBL/GenBank/DDBJ databases">
        <authorList>
            <person name="Afonso C.L."/>
            <person name="Miller P.J."/>
            <person name="Scott M.A."/>
            <person name="Spackman E."/>
            <person name="Goraichik I."/>
            <person name="Dimitrov K.M."/>
            <person name="Suarez D.L."/>
            <person name="Swayne D.E."/>
        </authorList>
    </citation>
    <scope>NUCLEOTIDE SEQUENCE [LARGE SCALE GENOMIC DNA]</scope>
</reference>
<dbReference type="AlphaFoldDB" id="A0A1X7R2Y4"/>
<dbReference type="EC" id="3.2.2.-" evidence="8"/>
<organism evidence="10 11">
    <name type="scientific">Maudiozyma saulgeensis</name>
    <dbReference type="NCBI Taxonomy" id="1789683"/>
    <lineage>
        <taxon>Eukaryota</taxon>
        <taxon>Fungi</taxon>
        <taxon>Dikarya</taxon>
        <taxon>Ascomycota</taxon>
        <taxon>Saccharomycotina</taxon>
        <taxon>Saccharomycetes</taxon>
        <taxon>Saccharomycetales</taxon>
        <taxon>Saccharomycetaceae</taxon>
        <taxon>Maudiozyma</taxon>
    </lineage>
</organism>
<dbReference type="EMBL" id="FXLY01000004">
    <property type="protein sequence ID" value="SMN20028.1"/>
    <property type="molecule type" value="Genomic_DNA"/>
</dbReference>
<comment type="catalytic activity">
    <reaction evidence="7 8">
        <text>2'-deoxyribonucleotide-(2'-deoxyribose 5'-phosphate)-2'-deoxyribonucleotide-DNA = a 3'-end 2'-deoxyribonucleotide-(2,3-dehydro-2,3-deoxyribose 5'-phosphate)-DNA + a 5'-end 5'-phospho-2'-deoxyribonucleoside-DNA + H(+)</text>
        <dbReference type="Rhea" id="RHEA:66592"/>
        <dbReference type="Rhea" id="RHEA-COMP:13180"/>
        <dbReference type="Rhea" id="RHEA-COMP:16897"/>
        <dbReference type="Rhea" id="RHEA-COMP:17067"/>
        <dbReference type="ChEBI" id="CHEBI:15378"/>
        <dbReference type="ChEBI" id="CHEBI:136412"/>
        <dbReference type="ChEBI" id="CHEBI:157695"/>
        <dbReference type="ChEBI" id="CHEBI:167181"/>
        <dbReference type="EC" id="4.2.99.18"/>
    </reaction>
</comment>
<evidence type="ECO:0000313" key="11">
    <source>
        <dbReference type="Proteomes" id="UP000196158"/>
    </source>
</evidence>
<keyword evidence="4 8" id="KW-0234">DNA repair</keyword>
<dbReference type="GO" id="GO:0003677">
    <property type="term" value="F:DNA binding"/>
    <property type="evidence" value="ECO:0007669"/>
    <property type="project" value="UniProtKB-UniRule"/>
</dbReference>
<evidence type="ECO:0000256" key="3">
    <source>
        <dbReference type="ARBA" id="ARBA00022801"/>
    </source>
</evidence>
<dbReference type="EC" id="4.2.99.18" evidence="8"/>
<evidence type="ECO:0000259" key="9">
    <source>
        <dbReference type="SMART" id="SM00478"/>
    </source>
</evidence>
<comment type="subcellular location">
    <subcellularLocation>
        <location evidence="8">Nucleus</location>
    </subcellularLocation>
    <subcellularLocation>
        <location evidence="8">Mitochondrion</location>
    </subcellularLocation>
</comment>
<dbReference type="InterPro" id="IPR030841">
    <property type="entry name" value="NTH1"/>
</dbReference>
<comment type="caution">
    <text evidence="8">Lacks conserved residue(s) required for the propagation of feature annotation.</text>
</comment>
<keyword evidence="5 8" id="KW-0456">Lyase</keyword>
<dbReference type="Gene3D" id="1.10.1670.10">
    <property type="entry name" value="Helix-hairpin-Helix base-excision DNA repair enzymes (C-terminal)"/>
    <property type="match status" value="1"/>
</dbReference>
<dbReference type="GO" id="GO:0006285">
    <property type="term" value="P:base-excision repair, AP site formation"/>
    <property type="evidence" value="ECO:0007669"/>
    <property type="project" value="UniProtKB-UniRule"/>
</dbReference>
<dbReference type="STRING" id="1789683.A0A1X7R2Y4"/>
<keyword evidence="11" id="KW-1185">Reference proteome</keyword>
<dbReference type="GO" id="GO:0000703">
    <property type="term" value="F:oxidized pyrimidine nucleobase lesion DNA N-glycosylase activity"/>
    <property type="evidence" value="ECO:0007669"/>
    <property type="project" value="UniProtKB-UniRule"/>
</dbReference>
<keyword evidence="2 8" id="KW-0227">DNA damage</keyword>
<evidence type="ECO:0000256" key="4">
    <source>
        <dbReference type="ARBA" id="ARBA00023204"/>
    </source>
</evidence>
<dbReference type="Gene3D" id="1.10.340.30">
    <property type="entry name" value="Hypothetical protein, domain 2"/>
    <property type="match status" value="1"/>
</dbReference>
<dbReference type="GO" id="GO:0005634">
    <property type="term" value="C:nucleus"/>
    <property type="evidence" value="ECO:0007669"/>
    <property type="project" value="UniProtKB-SubCell"/>
</dbReference>
<dbReference type="InterPro" id="IPR004036">
    <property type="entry name" value="Endonuclease-III-like_CS2"/>
</dbReference>
<protein>
    <recommendedName>
        <fullName evidence="8">Endonuclease III homolog</fullName>
        <ecNumber evidence="8">3.2.2.-</ecNumber>
        <ecNumber evidence="8">4.2.99.18</ecNumber>
    </recommendedName>
    <alternativeName>
        <fullName evidence="8">Bifunctional DNA N-glycosylase/DNA-(apurinic or apyrimidinic site) lyase</fullName>
        <shortName evidence="8">DNA glycosylase/AP lyase</shortName>
    </alternativeName>
</protein>
<accession>A0A1X7R2Y4</accession>
<evidence type="ECO:0000256" key="2">
    <source>
        <dbReference type="ARBA" id="ARBA00022763"/>
    </source>
</evidence>
<dbReference type="PANTHER" id="PTHR43286">
    <property type="entry name" value="ENDONUCLEASE III-LIKE PROTEIN 1"/>
    <property type="match status" value="1"/>
</dbReference>
<dbReference type="GO" id="GO:0006289">
    <property type="term" value="P:nucleotide-excision repair"/>
    <property type="evidence" value="ECO:0007669"/>
    <property type="project" value="TreeGrafter"/>
</dbReference>
<keyword evidence="3 8" id="KW-0378">Hydrolase</keyword>
<dbReference type="PANTHER" id="PTHR43286:SF1">
    <property type="entry name" value="ENDONUCLEASE III-LIKE PROTEIN 1"/>
    <property type="match status" value="1"/>
</dbReference>
<keyword evidence="8" id="KW-0496">Mitochondrion</keyword>
<dbReference type="OrthoDB" id="2099276at2759"/>
<dbReference type="SMART" id="SM00478">
    <property type="entry name" value="ENDO3c"/>
    <property type="match status" value="1"/>
</dbReference>
<dbReference type="CDD" id="cd00056">
    <property type="entry name" value="ENDO3c"/>
    <property type="match status" value="1"/>
</dbReference>